<dbReference type="AlphaFoldDB" id="A0A3R7EL68"/>
<keyword evidence="2" id="KW-1185">Reference proteome</keyword>
<gene>
    <name evidence="1" type="ORF">CSKR_113912</name>
</gene>
<comment type="caution">
    <text evidence="1">The sequence shown here is derived from an EMBL/GenBank/DDBJ whole genome shotgun (WGS) entry which is preliminary data.</text>
</comment>
<reference evidence="1 2" key="1">
    <citation type="journal article" date="2018" name="Biotechnol. Adv.">
        <title>Improved genomic resources and new bioinformatic workflow for the carcinogenic parasite Clonorchis sinensis: Biotechnological implications.</title>
        <authorList>
            <person name="Wang D."/>
            <person name="Korhonen P.K."/>
            <person name="Gasser R.B."/>
            <person name="Young N.D."/>
        </authorList>
    </citation>
    <scope>NUCLEOTIDE SEQUENCE [LARGE SCALE GENOMIC DNA]</scope>
    <source>
        <strain evidence="1">Cs-k2</strain>
    </source>
</reference>
<sequence>MSEHPNHSASWFHPSAPGGAVPQAKFLALCKEVANSSQHAFTSDVSQVPGDLSAPYEAKGNVGRSDSGRVRDRNPQMCSKMTGSQLLIRAIEGSTRARILPGCPSLDRGSRETEVGFEPRTFRSVISRPNHLSHLAPISGGRILLSTLKSRFNQGGHIMFQHFNRGHTKTEYRSILDNSKIGKTL</sequence>
<name>A0A3R7EL68_CLOSI</name>
<protein>
    <submittedName>
        <fullName evidence="1">Uncharacterized protein</fullName>
    </submittedName>
</protein>
<accession>A0A3R7EL68</accession>
<reference evidence="1 2" key="2">
    <citation type="journal article" date="2021" name="Genomics">
        <title>High-quality reference genome for Clonorchis sinensis.</title>
        <authorList>
            <person name="Young N.D."/>
            <person name="Stroehlein A.J."/>
            <person name="Kinkar L."/>
            <person name="Wang T."/>
            <person name="Sohn W.M."/>
            <person name="Chang B.C.H."/>
            <person name="Kaur P."/>
            <person name="Weisz D."/>
            <person name="Dudchenko O."/>
            <person name="Aiden E.L."/>
            <person name="Korhonen P.K."/>
            <person name="Gasser R.B."/>
        </authorList>
    </citation>
    <scope>NUCLEOTIDE SEQUENCE [LARGE SCALE GENOMIC DNA]</scope>
    <source>
        <strain evidence="1">Cs-k2</strain>
    </source>
</reference>
<evidence type="ECO:0000313" key="1">
    <source>
        <dbReference type="EMBL" id="KAG5442628.1"/>
    </source>
</evidence>
<organism evidence="1 2">
    <name type="scientific">Clonorchis sinensis</name>
    <name type="common">Chinese liver fluke</name>
    <dbReference type="NCBI Taxonomy" id="79923"/>
    <lineage>
        <taxon>Eukaryota</taxon>
        <taxon>Metazoa</taxon>
        <taxon>Spiralia</taxon>
        <taxon>Lophotrochozoa</taxon>
        <taxon>Platyhelminthes</taxon>
        <taxon>Trematoda</taxon>
        <taxon>Digenea</taxon>
        <taxon>Opisthorchiida</taxon>
        <taxon>Opisthorchiata</taxon>
        <taxon>Opisthorchiidae</taxon>
        <taxon>Clonorchis</taxon>
    </lineage>
</organism>
<dbReference type="InParanoid" id="A0A3R7EL68"/>
<proteinExistence type="predicted"/>
<dbReference type="EMBL" id="NIRI02000056">
    <property type="protein sequence ID" value="KAG5442628.1"/>
    <property type="molecule type" value="Genomic_DNA"/>
</dbReference>
<evidence type="ECO:0000313" key="2">
    <source>
        <dbReference type="Proteomes" id="UP000286415"/>
    </source>
</evidence>
<dbReference type="Proteomes" id="UP000286415">
    <property type="component" value="Unassembled WGS sequence"/>
</dbReference>